<evidence type="ECO:0008006" key="4">
    <source>
        <dbReference type="Google" id="ProtNLM"/>
    </source>
</evidence>
<name>A0ABT6PIT8_9PSEU</name>
<accession>A0ABT6PIT8</accession>
<feature type="transmembrane region" description="Helical" evidence="1">
    <location>
        <begin position="18"/>
        <end position="38"/>
    </location>
</feature>
<sequence>MSATVHPAHPMQVGLSRALTGAVAGLGGGIVFGVLMAATGMLPMIAMLVGAGGAGVGVVVHLAISVILGAGFGLIAPSTRFWPLLAAGVAYGVLWWVLGGLLLMPAALGMPVLQLGATAMQSLMGHLIYGIVTAAVLFALRRRTAHA</sequence>
<evidence type="ECO:0000313" key="2">
    <source>
        <dbReference type="EMBL" id="MDI2027920.1"/>
    </source>
</evidence>
<gene>
    <name evidence="2" type="ORF">QFW96_04840</name>
</gene>
<dbReference type="RefSeq" id="WP_281454300.1">
    <property type="nucleotide sequence ID" value="NZ_JASAOF010000002.1"/>
</dbReference>
<dbReference type="Proteomes" id="UP001237595">
    <property type="component" value="Unassembled WGS sequence"/>
</dbReference>
<reference evidence="2 3" key="1">
    <citation type="submission" date="2023-04" db="EMBL/GenBank/DDBJ databases">
        <title>Draft genome sequence of Saccharopolyspora sp. TS4A08 isolated from sweet potato rhizospheric soil.</title>
        <authorList>
            <person name="Suksaard P."/>
            <person name="Duangmal K."/>
        </authorList>
    </citation>
    <scope>NUCLEOTIDE SEQUENCE [LARGE SCALE GENOMIC DNA]</scope>
    <source>
        <strain evidence="2 3">TS4A08</strain>
    </source>
</reference>
<feature type="transmembrane region" description="Helical" evidence="1">
    <location>
        <begin position="123"/>
        <end position="140"/>
    </location>
</feature>
<organism evidence="2 3">
    <name type="scientific">Saccharopolyspora ipomoeae</name>
    <dbReference type="NCBI Taxonomy" id="3042027"/>
    <lineage>
        <taxon>Bacteria</taxon>
        <taxon>Bacillati</taxon>
        <taxon>Actinomycetota</taxon>
        <taxon>Actinomycetes</taxon>
        <taxon>Pseudonocardiales</taxon>
        <taxon>Pseudonocardiaceae</taxon>
        <taxon>Saccharopolyspora</taxon>
    </lineage>
</organism>
<comment type="caution">
    <text evidence="2">The sequence shown here is derived from an EMBL/GenBank/DDBJ whole genome shotgun (WGS) entry which is preliminary data.</text>
</comment>
<evidence type="ECO:0000313" key="3">
    <source>
        <dbReference type="Proteomes" id="UP001237595"/>
    </source>
</evidence>
<protein>
    <recommendedName>
        <fullName evidence="4">DUF1440 domain-containing protein</fullName>
    </recommendedName>
</protein>
<evidence type="ECO:0000256" key="1">
    <source>
        <dbReference type="SAM" id="Phobius"/>
    </source>
</evidence>
<keyword evidence="1" id="KW-0472">Membrane</keyword>
<dbReference type="EMBL" id="JASAOF010000002">
    <property type="protein sequence ID" value="MDI2027920.1"/>
    <property type="molecule type" value="Genomic_DNA"/>
</dbReference>
<keyword evidence="1" id="KW-0812">Transmembrane</keyword>
<keyword evidence="3" id="KW-1185">Reference proteome</keyword>
<proteinExistence type="predicted"/>
<feature type="transmembrane region" description="Helical" evidence="1">
    <location>
        <begin position="81"/>
        <end position="103"/>
    </location>
</feature>
<feature type="transmembrane region" description="Helical" evidence="1">
    <location>
        <begin position="44"/>
        <end position="69"/>
    </location>
</feature>
<keyword evidence="1" id="KW-1133">Transmembrane helix</keyword>